<accession>A0A834WFQ6</accession>
<dbReference type="EMBL" id="JAAIUW010000009">
    <property type="protein sequence ID" value="KAF7815449.1"/>
    <property type="molecule type" value="Genomic_DNA"/>
</dbReference>
<reference evidence="1" key="1">
    <citation type="submission" date="2020-09" db="EMBL/GenBank/DDBJ databases">
        <title>Genome-Enabled Discovery of Anthraquinone Biosynthesis in Senna tora.</title>
        <authorList>
            <person name="Kang S.-H."/>
            <person name="Pandey R.P."/>
            <person name="Lee C.-M."/>
            <person name="Sim J.-S."/>
            <person name="Jeong J.-T."/>
            <person name="Choi B.-S."/>
            <person name="Jung M."/>
            <person name="Ginzburg D."/>
            <person name="Zhao K."/>
            <person name="Won S.Y."/>
            <person name="Oh T.-J."/>
            <person name="Yu Y."/>
            <person name="Kim N.-H."/>
            <person name="Lee O.R."/>
            <person name="Lee T.-H."/>
            <person name="Bashyal P."/>
            <person name="Kim T.-S."/>
            <person name="Lee W.-H."/>
            <person name="Kawkins C."/>
            <person name="Kim C.-K."/>
            <person name="Kim J.S."/>
            <person name="Ahn B.O."/>
            <person name="Rhee S.Y."/>
            <person name="Sohng J.K."/>
        </authorList>
    </citation>
    <scope>NUCLEOTIDE SEQUENCE</scope>
    <source>
        <tissue evidence="1">Leaf</tissue>
    </source>
</reference>
<evidence type="ECO:0000313" key="2">
    <source>
        <dbReference type="Proteomes" id="UP000634136"/>
    </source>
</evidence>
<keyword evidence="2" id="KW-1185">Reference proteome</keyword>
<dbReference type="Proteomes" id="UP000634136">
    <property type="component" value="Unassembled WGS sequence"/>
</dbReference>
<name>A0A834WFQ6_9FABA</name>
<dbReference type="AlphaFoldDB" id="A0A834WFQ6"/>
<protein>
    <submittedName>
        <fullName evidence="1">Uncharacterized protein</fullName>
    </submittedName>
</protein>
<comment type="caution">
    <text evidence="1">The sequence shown here is derived from an EMBL/GenBank/DDBJ whole genome shotgun (WGS) entry which is preliminary data.</text>
</comment>
<evidence type="ECO:0000313" key="1">
    <source>
        <dbReference type="EMBL" id="KAF7815449.1"/>
    </source>
</evidence>
<proteinExistence type="predicted"/>
<gene>
    <name evidence="1" type="ORF">G2W53_029418</name>
</gene>
<organism evidence="1 2">
    <name type="scientific">Senna tora</name>
    <dbReference type="NCBI Taxonomy" id="362788"/>
    <lineage>
        <taxon>Eukaryota</taxon>
        <taxon>Viridiplantae</taxon>
        <taxon>Streptophyta</taxon>
        <taxon>Embryophyta</taxon>
        <taxon>Tracheophyta</taxon>
        <taxon>Spermatophyta</taxon>
        <taxon>Magnoliopsida</taxon>
        <taxon>eudicotyledons</taxon>
        <taxon>Gunneridae</taxon>
        <taxon>Pentapetalae</taxon>
        <taxon>rosids</taxon>
        <taxon>fabids</taxon>
        <taxon>Fabales</taxon>
        <taxon>Fabaceae</taxon>
        <taxon>Caesalpinioideae</taxon>
        <taxon>Cassia clade</taxon>
        <taxon>Senna</taxon>
    </lineage>
</organism>
<sequence>MVNTLQKGGHQIQVHRGLLRATRYVTPEVKKRSV</sequence>